<dbReference type="RefSeq" id="WP_138574043.1">
    <property type="nucleotide sequence ID" value="NZ_CP040819.1"/>
</dbReference>
<feature type="region of interest" description="Disordered" evidence="1">
    <location>
        <begin position="145"/>
        <end position="188"/>
    </location>
</feature>
<dbReference type="AlphaFoldDB" id="A0A5B8G2D4"/>
<dbReference type="InterPro" id="IPR027843">
    <property type="entry name" value="DUF4440"/>
</dbReference>
<protein>
    <submittedName>
        <fullName evidence="3">DUF4440 domain-containing protein</fullName>
    </submittedName>
</protein>
<dbReference type="Proteomes" id="UP000305888">
    <property type="component" value="Plasmid pD4M1A"/>
</dbReference>
<name>A0A5B8G2D4_9RHOB</name>
<evidence type="ECO:0000259" key="2">
    <source>
        <dbReference type="Pfam" id="PF14534"/>
    </source>
</evidence>
<feature type="domain" description="DUF4440" evidence="2">
    <location>
        <begin position="32"/>
        <end position="111"/>
    </location>
</feature>
<accession>A0A5B8G2D4</accession>
<evidence type="ECO:0000313" key="3">
    <source>
        <dbReference type="EMBL" id="QDL94234.1"/>
    </source>
</evidence>
<dbReference type="OrthoDB" id="8420905at2"/>
<proteinExistence type="predicted"/>
<keyword evidence="3" id="KW-0614">Plasmid</keyword>
<keyword evidence="4" id="KW-1185">Reference proteome</keyword>
<dbReference type="Pfam" id="PF14534">
    <property type="entry name" value="DUF4440"/>
    <property type="match status" value="1"/>
</dbReference>
<reference evidence="3 4" key="1">
    <citation type="submission" date="2019-06" db="EMBL/GenBank/DDBJ databases">
        <title>Genome sequence of Rhodobacteraceae bacterium D4M1.</title>
        <authorList>
            <person name="Cao J."/>
        </authorList>
    </citation>
    <scope>NUCLEOTIDE SEQUENCE [LARGE SCALE GENOMIC DNA]</scope>
    <source>
        <strain evidence="3 4">D4M1</strain>
        <plasmid evidence="4">pd4m1a</plasmid>
    </source>
</reference>
<dbReference type="SUPFAM" id="SSF54427">
    <property type="entry name" value="NTF2-like"/>
    <property type="match status" value="1"/>
</dbReference>
<feature type="compositionally biased region" description="Low complexity" evidence="1">
    <location>
        <begin position="161"/>
        <end position="170"/>
    </location>
</feature>
<evidence type="ECO:0000256" key="1">
    <source>
        <dbReference type="SAM" id="MobiDB-lite"/>
    </source>
</evidence>
<organism evidence="3 4">
    <name type="scientific">Paroceanicella profunda</name>
    <dbReference type="NCBI Taxonomy" id="2579971"/>
    <lineage>
        <taxon>Bacteria</taxon>
        <taxon>Pseudomonadati</taxon>
        <taxon>Pseudomonadota</taxon>
        <taxon>Alphaproteobacteria</taxon>
        <taxon>Rhodobacterales</taxon>
        <taxon>Paracoccaceae</taxon>
        <taxon>Paroceanicella</taxon>
    </lineage>
</organism>
<dbReference type="Gene3D" id="3.10.450.50">
    <property type="match status" value="1"/>
</dbReference>
<dbReference type="EMBL" id="CP040819">
    <property type="protein sequence ID" value="QDL94234.1"/>
    <property type="molecule type" value="Genomic_DNA"/>
</dbReference>
<evidence type="ECO:0000313" key="4">
    <source>
        <dbReference type="Proteomes" id="UP000305888"/>
    </source>
</evidence>
<geneLocation type="plasmid" evidence="4">
    <name>pd4m1a</name>
</geneLocation>
<dbReference type="InterPro" id="IPR032710">
    <property type="entry name" value="NTF2-like_dom_sf"/>
</dbReference>
<gene>
    <name evidence="3" type="ORF">FDP22_20555</name>
</gene>
<sequence>MTAAAPFPDCARAEIAARHAFFAEWFTGRAPQADLARALAAFAPDFRRIAPDGGVQDHAALRASLAAARGCRPAGYAIRAEDIALVWNGPKVALLTYLERQEGPGAPGPRRASAVLAPCADAPCGAAWLFVRETWIGEGAAPVAPPLKGAAQAPAETGLTGQSQQGGAAAPSARGCADTPPQWKRERR</sequence>
<dbReference type="KEGG" id="ppru:FDP22_20555"/>